<evidence type="ECO:0000313" key="1">
    <source>
        <dbReference type="EMBL" id="SJL04668.1"/>
    </source>
</evidence>
<dbReference type="EMBL" id="FUEG01000005">
    <property type="protein sequence ID" value="SJL04668.1"/>
    <property type="molecule type" value="Genomic_DNA"/>
</dbReference>
<evidence type="ECO:0000313" key="2">
    <source>
        <dbReference type="Proteomes" id="UP000219338"/>
    </source>
</evidence>
<proteinExistence type="predicted"/>
<organism evidence="1 2">
    <name type="scientific">Armillaria ostoyae</name>
    <name type="common">Armillaria root rot fungus</name>
    <dbReference type="NCBI Taxonomy" id="47428"/>
    <lineage>
        <taxon>Eukaryota</taxon>
        <taxon>Fungi</taxon>
        <taxon>Dikarya</taxon>
        <taxon>Basidiomycota</taxon>
        <taxon>Agaricomycotina</taxon>
        <taxon>Agaricomycetes</taxon>
        <taxon>Agaricomycetidae</taxon>
        <taxon>Agaricales</taxon>
        <taxon>Marasmiineae</taxon>
        <taxon>Physalacriaceae</taxon>
        <taxon>Armillaria</taxon>
    </lineage>
</organism>
<protein>
    <submittedName>
        <fullName evidence="1">Uncharacterized protein</fullName>
    </submittedName>
</protein>
<reference evidence="2" key="1">
    <citation type="journal article" date="2017" name="Nat. Ecol. Evol.">
        <title>Genome expansion and lineage-specific genetic innovations in the forest pathogenic fungi Armillaria.</title>
        <authorList>
            <person name="Sipos G."/>
            <person name="Prasanna A.N."/>
            <person name="Walter M.C."/>
            <person name="O'Connor E."/>
            <person name="Balint B."/>
            <person name="Krizsan K."/>
            <person name="Kiss B."/>
            <person name="Hess J."/>
            <person name="Varga T."/>
            <person name="Slot J."/>
            <person name="Riley R."/>
            <person name="Boka B."/>
            <person name="Rigling D."/>
            <person name="Barry K."/>
            <person name="Lee J."/>
            <person name="Mihaltcheva S."/>
            <person name="LaButti K."/>
            <person name="Lipzen A."/>
            <person name="Waldron R."/>
            <person name="Moloney N.M."/>
            <person name="Sperisen C."/>
            <person name="Kredics L."/>
            <person name="Vagvoelgyi C."/>
            <person name="Patrignani A."/>
            <person name="Fitzpatrick D."/>
            <person name="Nagy I."/>
            <person name="Doyle S."/>
            <person name="Anderson J.B."/>
            <person name="Grigoriev I.V."/>
            <person name="Gueldener U."/>
            <person name="Muensterkoetter M."/>
            <person name="Nagy L.G."/>
        </authorList>
    </citation>
    <scope>NUCLEOTIDE SEQUENCE [LARGE SCALE GENOMIC DNA]</scope>
    <source>
        <strain evidence="2">C18/9</strain>
    </source>
</reference>
<dbReference type="AlphaFoldDB" id="A0A284R7G1"/>
<keyword evidence="2" id="KW-1185">Reference proteome</keyword>
<dbReference type="Proteomes" id="UP000219338">
    <property type="component" value="Unassembled WGS sequence"/>
</dbReference>
<sequence>MRKHIYSLIRPEGQDASSLFEEYCMLRLTLLYLDSRTASRDPAMPPWEEISEKRRPPAERTEQVISSLCLLSISPL</sequence>
<gene>
    <name evidence="1" type="ORF">ARMOST_08037</name>
</gene>
<accession>A0A284R7G1</accession>
<name>A0A284R7G1_ARMOS</name>